<dbReference type="InterPro" id="IPR027417">
    <property type="entry name" value="P-loop_NTPase"/>
</dbReference>
<evidence type="ECO:0000313" key="7">
    <source>
        <dbReference type="Proteomes" id="UP000002588"/>
    </source>
</evidence>
<dbReference type="AlphaFoldDB" id="A1K528"/>
<dbReference type="STRING" id="62928.azo1316"/>
<dbReference type="GO" id="GO:0016887">
    <property type="term" value="F:ATP hydrolysis activity"/>
    <property type="evidence" value="ECO:0007669"/>
    <property type="project" value="InterPro"/>
</dbReference>
<dbReference type="InterPro" id="IPR003593">
    <property type="entry name" value="AAA+_ATPase"/>
</dbReference>
<dbReference type="EC" id="3.6.3.-" evidence="6"/>
<proteinExistence type="predicted"/>
<keyword evidence="2" id="KW-1003">Cell membrane</keyword>
<evidence type="ECO:0000256" key="3">
    <source>
        <dbReference type="ARBA" id="ARBA00022741"/>
    </source>
</evidence>
<dbReference type="HOGENOM" id="CLU_000604_1_22_4"/>
<evidence type="ECO:0000313" key="6">
    <source>
        <dbReference type="EMBL" id="CAL93933.1"/>
    </source>
</evidence>
<dbReference type="PROSITE" id="PS50893">
    <property type="entry name" value="ABC_TRANSPORTER_2"/>
    <property type="match status" value="1"/>
</dbReference>
<dbReference type="Proteomes" id="UP000002588">
    <property type="component" value="Chromosome"/>
</dbReference>
<dbReference type="InterPro" id="IPR003439">
    <property type="entry name" value="ABC_transporter-like_ATP-bd"/>
</dbReference>
<reference evidence="6 7" key="1">
    <citation type="journal article" date="2006" name="Nat. Biotechnol.">
        <title>Complete genome of the mutualistic, N2-fixing grass endophyte Azoarcus sp. strain BH72.</title>
        <authorList>
            <person name="Krause A."/>
            <person name="Ramakumar A."/>
            <person name="Bartels D."/>
            <person name="Battistoni F."/>
            <person name="Bekel T."/>
            <person name="Boch J."/>
            <person name="Boehm M."/>
            <person name="Friedrich F."/>
            <person name="Hurek T."/>
            <person name="Krause L."/>
            <person name="Linke B."/>
            <person name="McHardy A.C."/>
            <person name="Sarkar A."/>
            <person name="Schneiker S."/>
            <person name="Syed A.A."/>
            <person name="Thauer R."/>
            <person name="Vorhoelter F.-J."/>
            <person name="Weidner S."/>
            <person name="Puehler A."/>
            <person name="Reinhold-Hurek B."/>
            <person name="Kaiser O."/>
            <person name="Goesmann A."/>
        </authorList>
    </citation>
    <scope>NUCLEOTIDE SEQUENCE [LARGE SCALE GENOMIC DNA]</scope>
    <source>
        <strain evidence="6 7">BH72</strain>
    </source>
</reference>
<accession>A1K528</accession>
<keyword evidence="7" id="KW-1185">Reference proteome</keyword>
<dbReference type="CDD" id="cd03225">
    <property type="entry name" value="ABC_cobalt_CbiO_domain1"/>
    <property type="match status" value="1"/>
</dbReference>
<keyword evidence="6" id="KW-0378">Hydrolase</keyword>
<protein>
    <submittedName>
        <fullName evidence="6">ATP binding protein</fullName>
        <ecNumber evidence="6">3.6.3.-</ecNumber>
    </submittedName>
</protein>
<organism evidence="6 7">
    <name type="scientific">Azoarcus sp. (strain BH72)</name>
    <dbReference type="NCBI Taxonomy" id="418699"/>
    <lineage>
        <taxon>Bacteria</taxon>
        <taxon>Pseudomonadati</taxon>
        <taxon>Pseudomonadota</taxon>
        <taxon>Betaproteobacteria</taxon>
        <taxon>Rhodocyclales</taxon>
        <taxon>Zoogloeaceae</taxon>
        <taxon>Azoarcus</taxon>
    </lineage>
</organism>
<evidence type="ECO:0000256" key="2">
    <source>
        <dbReference type="ARBA" id="ARBA00022475"/>
    </source>
</evidence>
<dbReference type="Gene3D" id="3.40.50.300">
    <property type="entry name" value="P-loop containing nucleotide triphosphate hydrolases"/>
    <property type="match status" value="1"/>
</dbReference>
<dbReference type="KEGG" id="azo:azo1316"/>
<dbReference type="SMART" id="SM00382">
    <property type="entry name" value="AAA"/>
    <property type="match status" value="1"/>
</dbReference>
<dbReference type="GO" id="GO:0005524">
    <property type="term" value="F:ATP binding"/>
    <property type="evidence" value="ECO:0007669"/>
    <property type="project" value="UniProtKB-KW"/>
</dbReference>
<keyword evidence="4" id="KW-0067">ATP-binding</keyword>
<dbReference type="GO" id="GO:0055085">
    <property type="term" value="P:transmembrane transport"/>
    <property type="evidence" value="ECO:0007669"/>
    <property type="project" value="InterPro"/>
</dbReference>
<dbReference type="PANTHER" id="PTHR43119:SF1">
    <property type="entry name" value="ABC TRANSPORTER DOMAIN-CONTAINING PROTEIN"/>
    <property type="match status" value="1"/>
</dbReference>
<keyword evidence="2" id="KW-0472">Membrane</keyword>
<dbReference type="GO" id="GO:0016020">
    <property type="term" value="C:membrane"/>
    <property type="evidence" value="ECO:0007669"/>
    <property type="project" value="InterPro"/>
</dbReference>
<dbReference type="RefSeq" id="WP_011765049.1">
    <property type="nucleotide sequence ID" value="NC_008702.1"/>
</dbReference>
<keyword evidence="3" id="KW-0547">Nucleotide-binding</keyword>
<name>A1K528_AZOSB</name>
<dbReference type="SUPFAM" id="SSF52540">
    <property type="entry name" value="P-loop containing nucleoside triphosphate hydrolases"/>
    <property type="match status" value="1"/>
</dbReference>
<feature type="domain" description="ABC transporter" evidence="5">
    <location>
        <begin position="4"/>
        <end position="201"/>
    </location>
</feature>
<dbReference type="eggNOG" id="COG1123">
    <property type="taxonomic scope" value="Bacteria"/>
</dbReference>
<dbReference type="EMBL" id="AM406670">
    <property type="protein sequence ID" value="CAL93933.1"/>
    <property type="molecule type" value="Genomic_DNA"/>
</dbReference>
<evidence type="ECO:0000256" key="1">
    <source>
        <dbReference type="ARBA" id="ARBA00022448"/>
    </source>
</evidence>
<keyword evidence="1" id="KW-0813">Transport</keyword>
<sequence length="201" mass="21960">MPSLRLDQLASRHVGPVSLEIAAGECVCLRGASGSGKSVLLRAIADLDPHGGEAFLDDHACSAMPAPQWRRQVALVMAESQWWAAQVGEHFAHGLRPEWLERLGLAADAAQWEVARCSTGERQRLALLRTLMLQPAVLLLDEPTGNLDADSTRRVEALLRDYQADSGCAVLWVSHDEAQAARVAHRQFVLDGGQLREQAEQ</sequence>
<dbReference type="Pfam" id="PF00005">
    <property type="entry name" value="ABC_tran"/>
    <property type="match status" value="1"/>
</dbReference>
<evidence type="ECO:0000259" key="5">
    <source>
        <dbReference type="PROSITE" id="PS50893"/>
    </source>
</evidence>
<evidence type="ECO:0000256" key="4">
    <source>
        <dbReference type="ARBA" id="ARBA00022840"/>
    </source>
</evidence>
<gene>
    <name evidence="6" type="ordered locus">azo1316</name>
</gene>
<dbReference type="InterPro" id="IPR015856">
    <property type="entry name" value="ABC_transpr_CbiO/EcfA_su"/>
</dbReference>
<dbReference type="PANTHER" id="PTHR43119">
    <property type="entry name" value="ABC TRANSPORT PROTEIN ATP-BINDING COMPONENT-RELATED"/>
    <property type="match status" value="1"/>
</dbReference>